<keyword evidence="1" id="KW-0812">Transmembrane</keyword>
<dbReference type="RefSeq" id="WP_217336234.1">
    <property type="nucleotide sequence ID" value="NZ_JAHQZT010000040.1"/>
</dbReference>
<reference evidence="3 4" key="1">
    <citation type="submission" date="2021-06" db="EMBL/GenBank/DDBJ databases">
        <title>Bacterium isolated from marine sediment.</title>
        <authorList>
            <person name="Zhu K.-L."/>
            <person name="Du Z.-J."/>
            <person name="Liang Q.-Y."/>
        </authorList>
    </citation>
    <scope>NUCLEOTIDE SEQUENCE [LARGE SCALE GENOMIC DNA]</scope>
    <source>
        <strain evidence="3 4">A346</strain>
    </source>
</reference>
<protein>
    <submittedName>
        <fullName evidence="3">SH3 domain-containing protein</fullName>
    </submittedName>
</protein>
<gene>
    <name evidence="3" type="ORF">KTN04_16000</name>
</gene>
<evidence type="ECO:0000259" key="2">
    <source>
        <dbReference type="PROSITE" id="PS51781"/>
    </source>
</evidence>
<dbReference type="InterPro" id="IPR003646">
    <property type="entry name" value="SH3-like_bac-type"/>
</dbReference>
<proteinExistence type="predicted"/>
<evidence type="ECO:0000313" key="3">
    <source>
        <dbReference type="EMBL" id="MBV0934840.1"/>
    </source>
</evidence>
<keyword evidence="4" id="KW-1185">Reference proteome</keyword>
<evidence type="ECO:0000313" key="4">
    <source>
        <dbReference type="Proteomes" id="UP000755551"/>
    </source>
</evidence>
<dbReference type="EMBL" id="JAHQZT010000040">
    <property type="protein sequence ID" value="MBV0934840.1"/>
    <property type="molecule type" value="Genomic_DNA"/>
</dbReference>
<feature type="domain" description="SH3b" evidence="2">
    <location>
        <begin position="292"/>
        <end position="360"/>
    </location>
</feature>
<dbReference type="PROSITE" id="PS51781">
    <property type="entry name" value="SH3B"/>
    <property type="match status" value="1"/>
</dbReference>
<dbReference type="Proteomes" id="UP000755551">
    <property type="component" value="Unassembled WGS sequence"/>
</dbReference>
<keyword evidence="1" id="KW-1133">Transmembrane helix</keyword>
<sequence>MKKNKLVDPLKEHREMMEALGDPLKEHREMLAALGDPLKEHREMMAALGDPLKEHREMMEAIGDPLKEHREMLAALGDPLKEHREMMAALGDPLREHREMMEALGDPLKEHREMLAALGDPLKQHREMMAAMADPLIEFRESIAAIQNPFKDLSTAIASNDSLRLLKDIALDIGHNLSFEPDGWISFESKRVAISELQSLSYQVIHDSSVEPSGSLEDSLNNLIDEIRAQKDPAIQKLLMWFICPLIIAVIVSFLNPVVDYHVKSYLKEDKRSLSKKIESKVAASVDDSVLTDFRYVSADVLNVRYSASKKAETVGYLHFGYAVIVINREKSWTLVEWNDPNSEIQIKGWVFSRYLAKFK</sequence>
<evidence type="ECO:0000256" key="1">
    <source>
        <dbReference type="SAM" id="Phobius"/>
    </source>
</evidence>
<comment type="caution">
    <text evidence="3">The sequence shown here is derived from an EMBL/GenBank/DDBJ whole genome shotgun (WGS) entry which is preliminary data.</text>
</comment>
<name>A0ABS6MF39_9GAMM</name>
<organism evidence="3 4">
    <name type="scientific">Marinobacterium weihaiense</name>
    <dbReference type="NCBI Taxonomy" id="2851016"/>
    <lineage>
        <taxon>Bacteria</taxon>
        <taxon>Pseudomonadati</taxon>
        <taxon>Pseudomonadota</taxon>
        <taxon>Gammaproteobacteria</taxon>
        <taxon>Oceanospirillales</taxon>
        <taxon>Oceanospirillaceae</taxon>
        <taxon>Marinobacterium</taxon>
    </lineage>
</organism>
<feature type="transmembrane region" description="Helical" evidence="1">
    <location>
        <begin position="238"/>
        <end position="259"/>
    </location>
</feature>
<dbReference type="Pfam" id="PF08239">
    <property type="entry name" value="SH3_3"/>
    <property type="match status" value="1"/>
</dbReference>
<accession>A0ABS6MF39</accession>
<keyword evidence="1" id="KW-0472">Membrane</keyword>